<dbReference type="RefSeq" id="WP_394835221.1">
    <property type="nucleotide sequence ID" value="NZ_CP089929.1"/>
</dbReference>
<dbReference type="InterPro" id="IPR042089">
    <property type="entry name" value="Peptidase_M13_dom_2"/>
</dbReference>
<dbReference type="PRINTS" id="PR00786">
    <property type="entry name" value="NEPRILYSIN"/>
</dbReference>
<evidence type="ECO:0000259" key="9">
    <source>
        <dbReference type="Pfam" id="PF05649"/>
    </source>
</evidence>
<dbReference type="Gene3D" id="1.10.1380.10">
    <property type="entry name" value="Neutral endopeptidase , domain2"/>
    <property type="match status" value="1"/>
</dbReference>
<dbReference type="Pfam" id="PF05649">
    <property type="entry name" value="Peptidase_M13_N"/>
    <property type="match status" value="1"/>
</dbReference>
<dbReference type="PANTHER" id="PTHR11733">
    <property type="entry name" value="ZINC METALLOPROTEASE FAMILY M13 NEPRILYSIN-RELATED"/>
    <property type="match status" value="1"/>
</dbReference>
<evidence type="ECO:0000256" key="2">
    <source>
        <dbReference type="ARBA" id="ARBA00022670"/>
    </source>
</evidence>
<gene>
    <name evidence="10" type="ORF">LVJ94_52855</name>
</gene>
<comment type="cofactor">
    <cofactor evidence="1">
        <name>Zn(2+)</name>
        <dbReference type="ChEBI" id="CHEBI:29105"/>
    </cofactor>
</comment>
<proteinExistence type="predicted"/>
<reference evidence="10" key="1">
    <citation type="submission" date="2021-12" db="EMBL/GenBank/DDBJ databases">
        <title>Discovery of the Pendulisporaceae a myxobacterial family with distinct sporulation behavior and unique specialized metabolism.</title>
        <authorList>
            <person name="Garcia R."/>
            <person name="Popoff A."/>
            <person name="Bader C.D."/>
            <person name="Loehr J."/>
            <person name="Walesch S."/>
            <person name="Walt C."/>
            <person name="Boldt J."/>
            <person name="Bunk B."/>
            <person name="Haeckl F.J.F.P.J."/>
            <person name="Gunesch A.P."/>
            <person name="Birkelbach J."/>
            <person name="Nuebel U."/>
            <person name="Pietschmann T."/>
            <person name="Bach T."/>
            <person name="Mueller R."/>
        </authorList>
    </citation>
    <scope>NUCLEOTIDE SEQUENCE</scope>
    <source>
        <strain evidence="10">MSr11367</strain>
    </source>
</reference>
<feature type="domain" description="Peptidase M13 C-terminal" evidence="8">
    <location>
        <begin position="462"/>
        <end position="662"/>
    </location>
</feature>
<evidence type="ECO:0000256" key="5">
    <source>
        <dbReference type="ARBA" id="ARBA00022833"/>
    </source>
</evidence>
<dbReference type="Pfam" id="PF01431">
    <property type="entry name" value="Peptidase_M13"/>
    <property type="match status" value="1"/>
</dbReference>
<keyword evidence="2" id="KW-0645">Protease</keyword>
<protein>
    <submittedName>
        <fullName evidence="10">M13 family metallopeptidase</fullName>
    </submittedName>
</protein>
<keyword evidence="4" id="KW-0378">Hydrolase</keyword>
<dbReference type="Gene3D" id="3.40.390.10">
    <property type="entry name" value="Collagenase (Catalytic Domain)"/>
    <property type="match status" value="1"/>
</dbReference>
<evidence type="ECO:0000259" key="8">
    <source>
        <dbReference type="Pfam" id="PF01431"/>
    </source>
</evidence>
<keyword evidence="3" id="KW-0479">Metal-binding</keyword>
<evidence type="ECO:0000313" key="11">
    <source>
        <dbReference type="Proteomes" id="UP001374803"/>
    </source>
</evidence>
<evidence type="ECO:0000256" key="7">
    <source>
        <dbReference type="SAM" id="MobiDB-lite"/>
    </source>
</evidence>
<dbReference type="SUPFAM" id="SSF55486">
    <property type="entry name" value="Metalloproteases ('zincins'), catalytic domain"/>
    <property type="match status" value="1"/>
</dbReference>
<evidence type="ECO:0000313" key="10">
    <source>
        <dbReference type="EMBL" id="WXB05574.1"/>
    </source>
</evidence>
<keyword evidence="6" id="KW-0482">Metalloprotease</keyword>
<dbReference type="InterPro" id="IPR018497">
    <property type="entry name" value="Peptidase_M13_C"/>
</dbReference>
<dbReference type="Proteomes" id="UP001374803">
    <property type="component" value="Chromosome"/>
</dbReference>
<dbReference type="InterPro" id="IPR000718">
    <property type="entry name" value="Peptidase_M13"/>
</dbReference>
<feature type="region of interest" description="Disordered" evidence="7">
    <location>
        <begin position="227"/>
        <end position="246"/>
    </location>
</feature>
<organism evidence="10 11">
    <name type="scientific">Pendulispora rubella</name>
    <dbReference type="NCBI Taxonomy" id="2741070"/>
    <lineage>
        <taxon>Bacteria</taxon>
        <taxon>Pseudomonadati</taxon>
        <taxon>Myxococcota</taxon>
        <taxon>Myxococcia</taxon>
        <taxon>Myxococcales</taxon>
        <taxon>Sorangiineae</taxon>
        <taxon>Pendulisporaceae</taxon>
        <taxon>Pendulispora</taxon>
    </lineage>
</organism>
<dbReference type="PROSITE" id="PS51885">
    <property type="entry name" value="NEPRILYSIN"/>
    <property type="match status" value="1"/>
</dbReference>
<feature type="domain" description="Peptidase M13 N-terminal" evidence="9">
    <location>
        <begin position="23"/>
        <end position="410"/>
    </location>
</feature>
<evidence type="ECO:0000256" key="1">
    <source>
        <dbReference type="ARBA" id="ARBA00001947"/>
    </source>
</evidence>
<dbReference type="InterPro" id="IPR008753">
    <property type="entry name" value="Peptidase_M13_N"/>
</dbReference>
<evidence type="ECO:0000256" key="3">
    <source>
        <dbReference type="ARBA" id="ARBA00022723"/>
    </source>
</evidence>
<dbReference type="CDD" id="cd08662">
    <property type="entry name" value="M13"/>
    <property type="match status" value="1"/>
</dbReference>
<keyword evidence="5" id="KW-0862">Zinc</keyword>
<name>A0ABZ2L3P3_9BACT</name>
<evidence type="ECO:0000256" key="6">
    <source>
        <dbReference type="ARBA" id="ARBA00023049"/>
    </source>
</evidence>
<evidence type="ECO:0000256" key="4">
    <source>
        <dbReference type="ARBA" id="ARBA00022801"/>
    </source>
</evidence>
<sequence length="665" mass="73712">MSSAPSVSGYSIDLEAMDRSVKPGVDFFLHANGSWYAKAQIPPDRNSAGVSIRLTEEIEKRSRGLLEEASRPGAAPGSAVQKIGDYYASYLDEAAIEKQGVTPLAPVFDRIAKIRDARSLATYLGASLRADVDPLNATDFHTDQVLGLFVEQDLNDPSHYAPYLLQGGLGMPDRSYYLDDAPRMQALRAAYLRHVTANFRLAGIANPEAKAKNVFALEKKIAESQASRADSADVGKSNNPWPRAEFDKRAPGMDWTTFLSAAGLDRQPSFIVWHPSALTGLAALVKSQSLETWKQYLTARAIDHAAMYLPKAFVDESFAFYAKELRGTESPPPRWRRAAHATDEALGEAVGKVYVEKYFPPETKRMVETLVHNLVEAFGRRIDALTWMSPETKRKAKEKLATLKVGVGYPDKWRDYSGLSVVRGDVLGNFDRALLFEYRRNVQKLGRPIDRDEWAMLPHVVNAVNLPVRNALNFPAATLVPPFFDPNATAAANYGSIGMTIGHEISHSFDDQGAQFDARGRFVDWWTHDDLSHFQASGAALATQFSAYKPFPDKAIDGKLTLSENIADLAGLAVAYDAWRTSLKGEPAPVQDGLTGDQQFFISYAQGWQSKDRDEILRIALTTDGHAPDRYRVFTVRNIDAWYSAFEIAPTDALFLAPNARVRVW</sequence>
<dbReference type="EMBL" id="CP089983">
    <property type="protein sequence ID" value="WXB05574.1"/>
    <property type="molecule type" value="Genomic_DNA"/>
</dbReference>
<dbReference type="PANTHER" id="PTHR11733:SF211">
    <property type="entry name" value="OLIGOPEPTIDASE LIPOPROTEIN M13 FAMILY"/>
    <property type="match status" value="1"/>
</dbReference>
<keyword evidence="11" id="KW-1185">Reference proteome</keyword>
<accession>A0ABZ2L3P3</accession>
<dbReference type="InterPro" id="IPR024079">
    <property type="entry name" value="MetalloPept_cat_dom_sf"/>
</dbReference>